<dbReference type="InterPro" id="IPR051839">
    <property type="entry name" value="RD_transcriptional_regulator"/>
</dbReference>
<dbReference type="GO" id="GO:0004803">
    <property type="term" value="F:transposase activity"/>
    <property type="evidence" value="ECO:0007669"/>
    <property type="project" value="InterPro"/>
</dbReference>
<organism evidence="2 3">
    <name type="scientific">Arthrobacter terrae</name>
    <dbReference type="NCBI Taxonomy" id="2935737"/>
    <lineage>
        <taxon>Bacteria</taxon>
        <taxon>Bacillati</taxon>
        <taxon>Actinomycetota</taxon>
        <taxon>Actinomycetes</taxon>
        <taxon>Micrococcales</taxon>
        <taxon>Micrococcaceae</taxon>
        <taxon>Arthrobacter</taxon>
    </lineage>
</organism>
<dbReference type="Proteomes" id="UP000655366">
    <property type="component" value="Unassembled WGS sequence"/>
</dbReference>
<name>A0A931CXL4_9MICC</name>
<dbReference type="PANTHER" id="PTHR33215:SF13">
    <property type="entry name" value="PROTEIN DISTAL ANTENNA"/>
    <property type="match status" value="1"/>
</dbReference>
<evidence type="ECO:0000256" key="1">
    <source>
        <dbReference type="SAM" id="MobiDB-lite"/>
    </source>
</evidence>
<accession>A0A931CXL4</accession>
<feature type="region of interest" description="Disordered" evidence="1">
    <location>
        <begin position="83"/>
        <end position="123"/>
    </location>
</feature>
<dbReference type="PANTHER" id="PTHR33215">
    <property type="entry name" value="PROTEIN DISTAL ANTENNA"/>
    <property type="match status" value="1"/>
</dbReference>
<dbReference type="InterPro" id="IPR002514">
    <property type="entry name" value="Transposase_8"/>
</dbReference>
<dbReference type="SUPFAM" id="SSF46689">
    <property type="entry name" value="Homeodomain-like"/>
    <property type="match status" value="1"/>
</dbReference>
<dbReference type="Pfam" id="PF01527">
    <property type="entry name" value="HTH_Tnp_1"/>
    <property type="match status" value="1"/>
</dbReference>
<dbReference type="Gene3D" id="1.10.10.60">
    <property type="entry name" value="Homeodomain-like"/>
    <property type="match status" value="1"/>
</dbReference>
<proteinExistence type="predicted"/>
<protein>
    <submittedName>
        <fullName evidence="2">Transposase</fullName>
    </submittedName>
</protein>
<reference evidence="2 3" key="1">
    <citation type="submission" date="2020-11" db="EMBL/GenBank/DDBJ databases">
        <title>Arthrobacter antarcticus sp. nov., isolated from Antarctic Soil.</title>
        <authorList>
            <person name="Li J."/>
        </authorList>
    </citation>
    <scope>NUCLEOTIDE SEQUENCE [LARGE SCALE GENOMIC DNA]</scope>
    <source>
        <strain evidence="2 3">Z1-20</strain>
    </source>
</reference>
<dbReference type="GO" id="GO:0006313">
    <property type="term" value="P:DNA transposition"/>
    <property type="evidence" value="ECO:0007669"/>
    <property type="project" value="InterPro"/>
</dbReference>
<dbReference type="InterPro" id="IPR009057">
    <property type="entry name" value="Homeodomain-like_sf"/>
</dbReference>
<gene>
    <name evidence="2" type="ORF">IV500_21000</name>
</gene>
<comment type="caution">
    <text evidence="2">The sequence shown here is derived from an EMBL/GenBank/DDBJ whole genome shotgun (WGS) entry which is preliminary data.</text>
</comment>
<dbReference type="RefSeq" id="WP_196398763.1">
    <property type="nucleotide sequence ID" value="NZ_JADNYM010000046.1"/>
</dbReference>
<feature type="non-terminal residue" evidence="2">
    <location>
        <position position="123"/>
    </location>
</feature>
<dbReference type="GO" id="GO:0003677">
    <property type="term" value="F:DNA binding"/>
    <property type="evidence" value="ECO:0007669"/>
    <property type="project" value="InterPro"/>
</dbReference>
<keyword evidence="3" id="KW-1185">Reference proteome</keyword>
<evidence type="ECO:0000313" key="3">
    <source>
        <dbReference type="Proteomes" id="UP000655366"/>
    </source>
</evidence>
<evidence type="ECO:0000313" key="2">
    <source>
        <dbReference type="EMBL" id="MBG0741833.1"/>
    </source>
</evidence>
<sequence>MSARQTFSDEFKADAVDLVISSGRPIATVASELGVSVSALRRWIRYHNEGHPDASMKSDQPVEAAKYKALETRLREVERENEFLKKFRRSSPKNNGRRPLPPCSGGERQLPGAVDVQAAGRVQ</sequence>
<dbReference type="EMBL" id="JADNYM010000046">
    <property type="protein sequence ID" value="MBG0741833.1"/>
    <property type="molecule type" value="Genomic_DNA"/>
</dbReference>
<dbReference type="AlphaFoldDB" id="A0A931CXL4"/>